<dbReference type="InterPro" id="IPR002401">
    <property type="entry name" value="Cyt_P450_E_grp-I"/>
</dbReference>
<feature type="domain" description="RCC1-like" evidence="18">
    <location>
        <begin position="584"/>
        <end position="912"/>
    </location>
</feature>
<dbReference type="InterPro" id="IPR050476">
    <property type="entry name" value="Insect_CytP450_Detox"/>
</dbReference>
<evidence type="ECO:0000256" key="8">
    <source>
        <dbReference type="ARBA" id="ARBA00022824"/>
    </source>
</evidence>
<evidence type="ECO:0000256" key="14">
    <source>
        <dbReference type="PIRSR" id="PIRSR602401-1"/>
    </source>
</evidence>
<reference evidence="19 20" key="1">
    <citation type="submission" date="2023-03" db="EMBL/GenBank/DDBJ databases">
        <title>High-quality genome of Scylla paramamosain provides insights in environmental adaptation.</title>
        <authorList>
            <person name="Zhang L."/>
        </authorList>
    </citation>
    <scope>NUCLEOTIDE SEQUENCE [LARGE SCALE GENOMIC DNA]</scope>
    <source>
        <strain evidence="19">LZ_2023a</strain>
        <tissue evidence="19">Muscle</tissue>
    </source>
</reference>
<dbReference type="SUPFAM" id="SSF50985">
    <property type="entry name" value="RCC1/BLIP-II"/>
    <property type="match status" value="1"/>
</dbReference>
<dbReference type="PROSITE" id="PS00086">
    <property type="entry name" value="CYTOCHROME_P450"/>
    <property type="match status" value="1"/>
</dbReference>
<evidence type="ECO:0000256" key="11">
    <source>
        <dbReference type="ARBA" id="ARBA00023004"/>
    </source>
</evidence>
<feature type="compositionally biased region" description="Basic and acidic residues" evidence="16">
    <location>
        <begin position="1028"/>
        <end position="1040"/>
    </location>
</feature>
<feature type="repeat" description="RCC1" evidence="15">
    <location>
        <begin position="564"/>
        <end position="605"/>
    </location>
</feature>
<evidence type="ECO:0000256" key="9">
    <source>
        <dbReference type="ARBA" id="ARBA00022848"/>
    </source>
</evidence>
<dbReference type="GO" id="GO:0005506">
    <property type="term" value="F:iron ion binding"/>
    <property type="evidence" value="ECO:0007669"/>
    <property type="project" value="InterPro"/>
</dbReference>
<dbReference type="FunFam" id="1.10.630.10:FF:000182">
    <property type="entry name" value="Cytochrome P450 3A4"/>
    <property type="match status" value="1"/>
</dbReference>
<evidence type="ECO:0000256" key="7">
    <source>
        <dbReference type="ARBA" id="ARBA00022737"/>
    </source>
</evidence>
<evidence type="ECO:0000256" key="3">
    <source>
        <dbReference type="ARBA" id="ARBA00004406"/>
    </source>
</evidence>
<feature type="repeat" description="RCC1" evidence="15">
    <location>
        <begin position="658"/>
        <end position="708"/>
    </location>
</feature>
<dbReference type="CDD" id="cd11055">
    <property type="entry name" value="CYP3A-like"/>
    <property type="match status" value="1"/>
</dbReference>
<evidence type="ECO:0000256" key="13">
    <source>
        <dbReference type="ARBA" id="ARBA00023136"/>
    </source>
</evidence>
<dbReference type="InterPro" id="IPR036396">
    <property type="entry name" value="Cyt_P450_sf"/>
</dbReference>
<dbReference type="InterPro" id="IPR000408">
    <property type="entry name" value="Reg_chr_condens"/>
</dbReference>
<feature type="repeat" description="RCC1" evidence="15">
    <location>
        <begin position="709"/>
        <end position="757"/>
    </location>
</feature>
<comment type="similarity">
    <text evidence="4">Belongs to the cytochrome P450 family.</text>
</comment>
<evidence type="ECO:0000256" key="6">
    <source>
        <dbReference type="ARBA" id="ARBA00022723"/>
    </source>
</evidence>
<keyword evidence="17" id="KW-1133">Transmembrane helix</keyword>
<feature type="transmembrane region" description="Helical" evidence="17">
    <location>
        <begin position="223"/>
        <end position="244"/>
    </location>
</feature>
<dbReference type="GO" id="GO:0020037">
    <property type="term" value="F:heme binding"/>
    <property type="evidence" value="ECO:0007669"/>
    <property type="project" value="InterPro"/>
</dbReference>
<dbReference type="InterPro" id="IPR058923">
    <property type="entry name" value="RCC1-like_dom"/>
</dbReference>
<feature type="compositionally biased region" description="Acidic residues" evidence="16">
    <location>
        <begin position="922"/>
        <end position="931"/>
    </location>
</feature>
<keyword evidence="13 17" id="KW-0472">Membrane</keyword>
<dbReference type="Pfam" id="PF25390">
    <property type="entry name" value="WD40_RLD"/>
    <property type="match status" value="1"/>
</dbReference>
<gene>
    <name evidence="19" type="ORF">O3P69_013742</name>
</gene>
<evidence type="ECO:0000256" key="16">
    <source>
        <dbReference type="SAM" id="MobiDB-lite"/>
    </source>
</evidence>
<dbReference type="GO" id="GO:0005789">
    <property type="term" value="C:endoplasmic reticulum membrane"/>
    <property type="evidence" value="ECO:0007669"/>
    <property type="project" value="UniProtKB-SubCell"/>
</dbReference>
<feature type="region of interest" description="Disordered" evidence="16">
    <location>
        <begin position="1093"/>
        <end position="1118"/>
    </location>
</feature>
<evidence type="ECO:0000256" key="2">
    <source>
        <dbReference type="ARBA" id="ARBA00004174"/>
    </source>
</evidence>
<proteinExistence type="inferred from homology"/>
<keyword evidence="12" id="KW-0503">Monooxygenase</keyword>
<feature type="transmembrane region" description="Helical" evidence="17">
    <location>
        <begin position="6"/>
        <end position="27"/>
    </location>
</feature>
<dbReference type="InterPro" id="IPR009091">
    <property type="entry name" value="RCC1/BLIP-II"/>
</dbReference>
<keyword evidence="9" id="KW-0492">Microsome</keyword>
<feature type="compositionally biased region" description="Polar residues" evidence="16">
    <location>
        <begin position="1103"/>
        <end position="1112"/>
    </location>
</feature>
<dbReference type="PRINTS" id="PR00385">
    <property type="entry name" value="P450"/>
</dbReference>
<feature type="repeat" description="RCC1" evidence="15">
    <location>
        <begin position="606"/>
        <end position="657"/>
    </location>
</feature>
<dbReference type="PANTHER" id="PTHR24292">
    <property type="entry name" value="CYTOCHROME P450"/>
    <property type="match status" value="1"/>
</dbReference>
<organism evidence="19 20">
    <name type="scientific">Scylla paramamosain</name>
    <name type="common">Mud crab</name>
    <dbReference type="NCBI Taxonomy" id="85552"/>
    <lineage>
        <taxon>Eukaryota</taxon>
        <taxon>Metazoa</taxon>
        <taxon>Ecdysozoa</taxon>
        <taxon>Arthropoda</taxon>
        <taxon>Crustacea</taxon>
        <taxon>Multicrustacea</taxon>
        <taxon>Malacostraca</taxon>
        <taxon>Eumalacostraca</taxon>
        <taxon>Eucarida</taxon>
        <taxon>Decapoda</taxon>
        <taxon>Pleocyemata</taxon>
        <taxon>Brachyura</taxon>
        <taxon>Eubrachyura</taxon>
        <taxon>Portunoidea</taxon>
        <taxon>Portunidae</taxon>
        <taxon>Portuninae</taxon>
        <taxon>Scylla</taxon>
    </lineage>
</organism>
<keyword evidence="6 14" id="KW-0479">Metal-binding</keyword>
<evidence type="ECO:0000259" key="18">
    <source>
        <dbReference type="Pfam" id="PF25390"/>
    </source>
</evidence>
<comment type="subcellular location">
    <subcellularLocation>
        <location evidence="3">Endoplasmic reticulum membrane</location>
        <topology evidence="3">Peripheral membrane protein</topology>
    </subcellularLocation>
    <subcellularLocation>
        <location evidence="2">Microsome membrane</location>
        <topology evidence="2">Peripheral membrane protein</topology>
    </subcellularLocation>
</comment>
<keyword evidence="8" id="KW-0256">Endoplasmic reticulum</keyword>
<evidence type="ECO:0000313" key="19">
    <source>
        <dbReference type="EMBL" id="KAK8377314.1"/>
    </source>
</evidence>
<name>A0AAW0SPL4_SCYPA</name>
<keyword evidence="11 14" id="KW-0408">Iron</keyword>
<dbReference type="InterPro" id="IPR017972">
    <property type="entry name" value="Cyt_P450_CS"/>
</dbReference>
<keyword evidence="5 14" id="KW-0349">Heme</keyword>
<protein>
    <recommendedName>
        <fullName evidence="18">RCC1-like domain-containing protein</fullName>
    </recommendedName>
</protein>
<sequence length="1118" mass="123445">MGMAEAAAWVTWTLLISTVLVYVVYWIRHRRHQHSIFARLGIPYVPPHLIYGSNHTLRGRGALATKVVGQWMKQYGKVFGYYVGWQPNLVVADLDLVREILVREFPTFANRPTLVIDAQPVVDSLVGLRDQRWKDVRSVLAPTFSVVKMKYYMGGVMNEKINELLSIVSRKVKRGDPIEWHATYQGMTLDVICECALALKTHCQRDQDGDDFFLAVRQFLRNAVNTAILLALYFKVFAKFLSFVSNRLAYSGRMTMMIVNHLKTVITIRRRDLSIKHLDVLQLMLDEAENTQSDKDSVAENNSRSGAKRESKKLTDEEIIANAWVFLLGGFETTANTVTYMSYLLAVHPEVQDKVHQELCDVLQDSPEELTYEQVHSLKYLDQVFCETLRIYPPAVNFVSREASQDIQLGDLLIPKGMSIQIPLWHIHRDPDQWPRAETFDPERFSPEARATCTRHPMAYIPFGAGPRNCPGIRFGQLEAKLAVARVIRRYKLVAYEDTPLPLDFKIPTVTLNPFWHRADESRAQAVFLPGVSQSEGAVTFTGWPASFGLKMAVDDDFDIPDTGAVFTFGKSRFADNAPSKFWIKNDIIVEIACGDEHTAVLTESGRVFTIGNNNMGQLGLGTTKPVLKPSCVKSIKPEKVVHIGCGRSHTIAACFSGAVYAWGHNGDGQLGTGDHVDHLSPVQILKLEAPAAGVAAGSSHSIVLTEDGELYVWGNNNEGQLGLDVGEQLIPALVTLPEPVVNVACGYYHNIAISGSGQAFTWGESDHGKLGLTDGLLAFHRHPQEVILPEKVVQVAAGSAHTLFLTENGVIYSCGLGSSGELGQNGGELECWLPKPLMETDGKLVVAIAAGANHSSAITADGFLLTWGCGRHGKLCQGEENFTSQFTPGLVRRLRHIRVVLVDCGGCHTMVLGCRRHEAQGTEEDSEENNQDVKLSSTARSRRRLLDNGLPPLKSVGLPPLKHTVLPTVPDAEDVAQPIIETDLPDTTDVTDNETTLEVECNGEKSTVRFLSESESEEEPVVQEQQKTMEKLPSPEKKPGRLARFFSSLRRKKSSPAPREEIVNGCEKQVADCTKSAVGSLGERPAKEAFVSSGDARALPKSQVSTNQKQSKACVIL</sequence>
<evidence type="ECO:0000313" key="20">
    <source>
        <dbReference type="Proteomes" id="UP001487740"/>
    </source>
</evidence>
<feature type="binding site" description="axial binding residue" evidence="14">
    <location>
        <position position="470"/>
    </location>
    <ligand>
        <name>heme</name>
        <dbReference type="ChEBI" id="CHEBI:30413"/>
    </ligand>
    <ligandPart>
        <name>Fe</name>
        <dbReference type="ChEBI" id="CHEBI:18248"/>
    </ligandPart>
</feature>
<evidence type="ECO:0000256" key="4">
    <source>
        <dbReference type="ARBA" id="ARBA00010617"/>
    </source>
</evidence>
<dbReference type="PROSITE" id="PS00626">
    <property type="entry name" value="RCC1_2"/>
    <property type="match status" value="2"/>
</dbReference>
<evidence type="ECO:0000256" key="12">
    <source>
        <dbReference type="ARBA" id="ARBA00023033"/>
    </source>
</evidence>
<evidence type="ECO:0000256" key="5">
    <source>
        <dbReference type="ARBA" id="ARBA00022617"/>
    </source>
</evidence>
<keyword evidence="10" id="KW-0560">Oxidoreductase</keyword>
<evidence type="ECO:0000256" key="15">
    <source>
        <dbReference type="PROSITE-ProRule" id="PRU00235"/>
    </source>
</evidence>
<keyword evidence="7" id="KW-0677">Repeat</keyword>
<feature type="region of interest" description="Disordered" evidence="16">
    <location>
        <begin position="292"/>
        <end position="311"/>
    </location>
</feature>
<dbReference type="Pfam" id="PF00067">
    <property type="entry name" value="p450"/>
    <property type="match status" value="1"/>
</dbReference>
<feature type="repeat" description="RCC1" evidence="15">
    <location>
        <begin position="758"/>
        <end position="809"/>
    </location>
</feature>
<dbReference type="Proteomes" id="UP001487740">
    <property type="component" value="Unassembled WGS sequence"/>
</dbReference>
<feature type="repeat" description="RCC1" evidence="15">
    <location>
        <begin position="863"/>
        <end position="916"/>
    </location>
</feature>
<dbReference type="Gene3D" id="2.130.10.30">
    <property type="entry name" value="Regulator of chromosome condensation 1/beta-lactamase-inhibitor protein II"/>
    <property type="match status" value="1"/>
</dbReference>
<dbReference type="Gene3D" id="1.10.630.10">
    <property type="entry name" value="Cytochrome P450"/>
    <property type="match status" value="1"/>
</dbReference>
<feature type="region of interest" description="Disordered" evidence="16">
    <location>
        <begin position="1008"/>
        <end position="1040"/>
    </location>
</feature>
<feature type="repeat" description="RCC1" evidence="15">
    <location>
        <begin position="810"/>
        <end position="862"/>
    </location>
</feature>
<dbReference type="PROSITE" id="PS50012">
    <property type="entry name" value="RCC1_3"/>
    <property type="match status" value="7"/>
</dbReference>
<dbReference type="PRINTS" id="PR00463">
    <property type="entry name" value="EP450I"/>
</dbReference>
<keyword evidence="20" id="KW-1185">Reference proteome</keyword>
<evidence type="ECO:0000256" key="17">
    <source>
        <dbReference type="SAM" id="Phobius"/>
    </source>
</evidence>
<accession>A0AAW0SPL4</accession>
<dbReference type="GO" id="GO:0004497">
    <property type="term" value="F:monooxygenase activity"/>
    <property type="evidence" value="ECO:0007669"/>
    <property type="project" value="UniProtKB-KW"/>
</dbReference>
<comment type="cofactor">
    <cofactor evidence="1 14">
        <name>heme</name>
        <dbReference type="ChEBI" id="CHEBI:30413"/>
    </cofactor>
</comment>
<keyword evidence="17" id="KW-0812">Transmembrane</keyword>
<dbReference type="GO" id="GO:0016705">
    <property type="term" value="F:oxidoreductase activity, acting on paired donors, with incorporation or reduction of molecular oxygen"/>
    <property type="evidence" value="ECO:0007669"/>
    <property type="project" value="InterPro"/>
</dbReference>
<feature type="region of interest" description="Disordered" evidence="16">
    <location>
        <begin position="920"/>
        <end position="942"/>
    </location>
</feature>
<dbReference type="EMBL" id="JARAKH010000047">
    <property type="protein sequence ID" value="KAK8377314.1"/>
    <property type="molecule type" value="Genomic_DNA"/>
</dbReference>
<evidence type="ECO:0000256" key="1">
    <source>
        <dbReference type="ARBA" id="ARBA00001971"/>
    </source>
</evidence>
<evidence type="ECO:0000256" key="10">
    <source>
        <dbReference type="ARBA" id="ARBA00023002"/>
    </source>
</evidence>
<dbReference type="InterPro" id="IPR001128">
    <property type="entry name" value="Cyt_P450"/>
</dbReference>
<dbReference type="SUPFAM" id="SSF48264">
    <property type="entry name" value="Cytochrome P450"/>
    <property type="match status" value="1"/>
</dbReference>
<dbReference type="PANTHER" id="PTHR24292:SF102">
    <property type="entry name" value="CYTOCHROME P450 FAMILY-RELATED"/>
    <property type="match status" value="1"/>
</dbReference>
<comment type="caution">
    <text evidence="19">The sequence shown here is derived from an EMBL/GenBank/DDBJ whole genome shotgun (WGS) entry which is preliminary data.</text>
</comment>
<dbReference type="AlphaFoldDB" id="A0AAW0SPL4"/>